<evidence type="ECO:0000256" key="2">
    <source>
        <dbReference type="ARBA" id="ARBA00022670"/>
    </source>
</evidence>
<evidence type="ECO:0000256" key="1">
    <source>
        <dbReference type="ARBA" id="ARBA00008455"/>
    </source>
</evidence>
<name>A0A6J2YWE1_SITOR</name>
<dbReference type="Pfam" id="PF00112">
    <property type="entry name" value="Peptidase_C1"/>
    <property type="match status" value="1"/>
</dbReference>
<keyword evidence="6" id="KW-0865">Zymogen</keyword>
<dbReference type="InterPro" id="IPR025661">
    <property type="entry name" value="Pept_asp_AS"/>
</dbReference>
<feature type="chain" id="PRO_5026913096" evidence="8">
    <location>
        <begin position="19"/>
        <end position="327"/>
    </location>
</feature>
<keyword evidence="2" id="KW-0645">Protease</keyword>
<dbReference type="KEGG" id="soy:115891284"/>
<organism evidence="10 11">
    <name type="scientific">Sitophilus oryzae</name>
    <name type="common">Rice weevil</name>
    <name type="synonym">Curculio oryzae</name>
    <dbReference type="NCBI Taxonomy" id="7048"/>
    <lineage>
        <taxon>Eukaryota</taxon>
        <taxon>Metazoa</taxon>
        <taxon>Ecdysozoa</taxon>
        <taxon>Arthropoda</taxon>
        <taxon>Hexapoda</taxon>
        <taxon>Insecta</taxon>
        <taxon>Pterygota</taxon>
        <taxon>Neoptera</taxon>
        <taxon>Endopterygota</taxon>
        <taxon>Coleoptera</taxon>
        <taxon>Polyphaga</taxon>
        <taxon>Cucujiformia</taxon>
        <taxon>Curculionidae</taxon>
        <taxon>Dryophthorinae</taxon>
        <taxon>Sitophilus</taxon>
    </lineage>
</organism>
<gene>
    <name evidence="11" type="primary">LOC115891284</name>
</gene>
<feature type="domain" description="Peptidase C1A papain C-terminal" evidence="9">
    <location>
        <begin position="79"/>
        <end position="321"/>
    </location>
</feature>
<dbReference type="PROSITE" id="PS00640">
    <property type="entry name" value="THIOL_PROTEASE_ASN"/>
    <property type="match status" value="1"/>
</dbReference>
<dbReference type="Gene3D" id="3.90.70.10">
    <property type="entry name" value="Cysteine proteinases"/>
    <property type="match status" value="1"/>
</dbReference>
<dbReference type="OrthoDB" id="640249at2759"/>
<keyword evidence="5" id="KW-0788">Thiol protease</keyword>
<dbReference type="CDD" id="cd02620">
    <property type="entry name" value="Peptidase_C1A_CathepsinB"/>
    <property type="match status" value="1"/>
</dbReference>
<dbReference type="InterPro" id="IPR000668">
    <property type="entry name" value="Peptidase_C1A_C"/>
</dbReference>
<dbReference type="SMART" id="SM00645">
    <property type="entry name" value="Pept_C1"/>
    <property type="match status" value="1"/>
</dbReference>
<evidence type="ECO:0000256" key="6">
    <source>
        <dbReference type="ARBA" id="ARBA00023145"/>
    </source>
</evidence>
<proteinExistence type="inferred from homology"/>
<evidence type="ECO:0000313" key="11">
    <source>
        <dbReference type="RefSeq" id="XP_030767592.1"/>
    </source>
</evidence>
<dbReference type="RefSeq" id="XP_030767592.1">
    <property type="nucleotide sequence ID" value="XM_030911732.1"/>
</dbReference>
<comment type="similarity">
    <text evidence="1">Belongs to the peptidase C1 family.</text>
</comment>
<keyword evidence="4" id="KW-0378">Hydrolase</keyword>
<dbReference type="GeneID" id="115891284"/>
<dbReference type="PANTHER" id="PTHR12411">
    <property type="entry name" value="CYSTEINE PROTEASE FAMILY C1-RELATED"/>
    <property type="match status" value="1"/>
</dbReference>
<evidence type="ECO:0000259" key="9">
    <source>
        <dbReference type="SMART" id="SM00645"/>
    </source>
</evidence>
<dbReference type="PRINTS" id="PR00705">
    <property type="entry name" value="PAPAIN"/>
</dbReference>
<sequence>MKSLTVTCLLVTVSAVFAKLHPLSDEFIDEINAKESTWKAGRNFEIGDYDLVKTIASGSLGIGDREPLTFTIHDESEDVPESFDSREAWPECADVIGLIRDQSRCGGCWALSAAEVMSDRICIHSNATKKLMVSSQDVLTCTSDFGCSGGNVDAPYKQWNSTGYVTGGLYNNSLQGCKSYFLPECDEHPTKCTDYVDAPSCVQQCDDTSLNYSQQYTYGLKHTWFSNEKQIQLELVKNGPVGSGIVVYEDFISYKSGIYQYVSGDFAGSHVIKIIGWGVENDVKYWIVANSWNERWGENGYFRIKRGNNECGIEHTAIAALPDFSRF</sequence>
<dbReference type="InterPro" id="IPR038765">
    <property type="entry name" value="Papain-like_cys_pep_sf"/>
</dbReference>
<dbReference type="SUPFAM" id="SSF54001">
    <property type="entry name" value="Cysteine proteinases"/>
    <property type="match status" value="1"/>
</dbReference>
<dbReference type="AlphaFoldDB" id="A0A6J2YWE1"/>
<reference evidence="11" key="1">
    <citation type="submission" date="2025-08" db="UniProtKB">
        <authorList>
            <consortium name="RefSeq"/>
        </authorList>
    </citation>
    <scope>IDENTIFICATION</scope>
    <source>
        <tissue evidence="11">Gonads</tissue>
    </source>
</reference>
<evidence type="ECO:0000256" key="5">
    <source>
        <dbReference type="ARBA" id="ARBA00022807"/>
    </source>
</evidence>
<evidence type="ECO:0000256" key="8">
    <source>
        <dbReference type="SAM" id="SignalP"/>
    </source>
</evidence>
<keyword evidence="3 8" id="KW-0732">Signal</keyword>
<keyword evidence="7" id="KW-1015">Disulfide bond</keyword>
<dbReference type="GO" id="GO:0006508">
    <property type="term" value="P:proteolysis"/>
    <property type="evidence" value="ECO:0007669"/>
    <property type="project" value="UniProtKB-KW"/>
</dbReference>
<dbReference type="InterPro" id="IPR000169">
    <property type="entry name" value="Pept_cys_AS"/>
</dbReference>
<dbReference type="FunFam" id="3.90.70.10:FF:000031">
    <property type="entry name" value="Cathepsin B"/>
    <property type="match status" value="1"/>
</dbReference>
<dbReference type="InParanoid" id="A0A6J2YWE1"/>
<dbReference type="InterPro" id="IPR013128">
    <property type="entry name" value="Peptidase_C1A"/>
</dbReference>
<evidence type="ECO:0000313" key="10">
    <source>
        <dbReference type="Proteomes" id="UP000504635"/>
    </source>
</evidence>
<keyword evidence="10" id="KW-1185">Reference proteome</keyword>
<feature type="signal peptide" evidence="8">
    <location>
        <begin position="1"/>
        <end position="18"/>
    </location>
</feature>
<dbReference type="GO" id="GO:0004197">
    <property type="term" value="F:cysteine-type endopeptidase activity"/>
    <property type="evidence" value="ECO:0007669"/>
    <property type="project" value="InterPro"/>
</dbReference>
<protein>
    <submittedName>
        <fullName evidence="11">Cathepsin B-like</fullName>
    </submittedName>
</protein>
<evidence type="ECO:0000256" key="3">
    <source>
        <dbReference type="ARBA" id="ARBA00022729"/>
    </source>
</evidence>
<dbReference type="InterPro" id="IPR012599">
    <property type="entry name" value="Propeptide_C1A"/>
</dbReference>
<dbReference type="Proteomes" id="UP000504635">
    <property type="component" value="Unplaced"/>
</dbReference>
<dbReference type="PROSITE" id="PS00139">
    <property type="entry name" value="THIOL_PROTEASE_CYS"/>
    <property type="match status" value="1"/>
</dbReference>
<dbReference type="Pfam" id="PF08127">
    <property type="entry name" value="Propeptide_C1"/>
    <property type="match status" value="1"/>
</dbReference>
<evidence type="ECO:0000256" key="4">
    <source>
        <dbReference type="ARBA" id="ARBA00022801"/>
    </source>
</evidence>
<evidence type="ECO:0000256" key="7">
    <source>
        <dbReference type="ARBA" id="ARBA00023157"/>
    </source>
</evidence>
<accession>A0A6J2YWE1</accession>